<dbReference type="GO" id="GO:0005829">
    <property type="term" value="C:cytosol"/>
    <property type="evidence" value="ECO:0007669"/>
    <property type="project" value="TreeGrafter"/>
</dbReference>
<dbReference type="GO" id="GO:0008477">
    <property type="term" value="F:purine nucleosidase activity"/>
    <property type="evidence" value="ECO:0007669"/>
    <property type="project" value="TreeGrafter"/>
</dbReference>
<dbReference type="OrthoDB" id="9797882at2"/>
<evidence type="ECO:0000256" key="3">
    <source>
        <dbReference type="SAM" id="SignalP"/>
    </source>
</evidence>
<feature type="signal peptide" evidence="3">
    <location>
        <begin position="1"/>
        <end position="27"/>
    </location>
</feature>
<keyword evidence="1 5" id="KW-0378">Hydrolase</keyword>
<dbReference type="InterPro" id="IPR023186">
    <property type="entry name" value="IUNH"/>
</dbReference>
<evidence type="ECO:0000259" key="4">
    <source>
        <dbReference type="Pfam" id="PF01156"/>
    </source>
</evidence>
<keyword evidence="6" id="KW-1185">Reference proteome</keyword>
<dbReference type="RefSeq" id="WP_084083415.1">
    <property type="nucleotide sequence ID" value="NZ_FQWZ01000006.1"/>
</dbReference>
<evidence type="ECO:0000313" key="5">
    <source>
        <dbReference type="EMBL" id="SHH13765.1"/>
    </source>
</evidence>
<keyword evidence="2" id="KW-0326">Glycosidase</keyword>
<dbReference type="PANTHER" id="PTHR12304">
    <property type="entry name" value="INOSINE-URIDINE PREFERRING NUCLEOSIDE HYDROLASE"/>
    <property type="match status" value="1"/>
</dbReference>
<sequence length="375" mass="41185">MPRLIRLTLLVAALLVPASLLTTAAQAADAPRRKVIIDQDAFGPAGSNMQAILMLLQAREAEVLGIVCTSGDGWRDEEVANTLRLLEIAGRTEIPVYGGAVYPLVNSQARTQVWERLHGALYYKGAWTETWPDQGAVRRTPYHADPFLVPPSPIGAPRIKPQAEHGAAFMVRKVHEFPGQVTILTAGPMTTVALAARLDPSFAATAEQLVFMGASFNPQPADNDFAKEFVHSPRREFNMRWDAEAASLVLREPWKQITAVPVDPTTRTFFKREFIDHIAATGKAPFTRYLADYGQSFPMWDELAVAVWLRPSLVTRSQRMLVDIDTSFTAGYGGTLSWPVGGGPGLGERDAIVVQDVDVPAFEQLTLDLLTRARP</sequence>
<keyword evidence="3" id="KW-0732">Signal</keyword>
<dbReference type="InterPro" id="IPR036452">
    <property type="entry name" value="Ribo_hydro-like"/>
</dbReference>
<feature type="domain" description="Inosine/uridine-preferring nucleoside hydrolase" evidence="4">
    <location>
        <begin position="35"/>
        <end position="363"/>
    </location>
</feature>
<feature type="chain" id="PRO_5012431987" evidence="3">
    <location>
        <begin position="28"/>
        <end position="375"/>
    </location>
</feature>
<dbReference type="SUPFAM" id="SSF53590">
    <property type="entry name" value="Nucleoside hydrolase"/>
    <property type="match status" value="1"/>
</dbReference>
<reference evidence="5 6" key="1">
    <citation type="submission" date="2016-11" db="EMBL/GenBank/DDBJ databases">
        <authorList>
            <person name="Jaros S."/>
            <person name="Januszkiewicz K."/>
            <person name="Wedrychowicz H."/>
        </authorList>
    </citation>
    <scope>NUCLEOTIDE SEQUENCE [LARGE SCALE GENOMIC DNA]</scope>
    <source>
        <strain evidence="5 6">CGMCC 1.7049</strain>
    </source>
</reference>
<evidence type="ECO:0000313" key="6">
    <source>
        <dbReference type="Proteomes" id="UP000199758"/>
    </source>
</evidence>
<dbReference type="STRING" id="490188.SAMN04488068_2636"/>
<dbReference type="Pfam" id="PF01156">
    <property type="entry name" value="IU_nuc_hydro"/>
    <property type="match status" value="1"/>
</dbReference>
<evidence type="ECO:0000256" key="1">
    <source>
        <dbReference type="ARBA" id="ARBA00022801"/>
    </source>
</evidence>
<dbReference type="EMBL" id="FQWZ01000006">
    <property type="protein sequence ID" value="SHH13765.1"/>
    <property type="molecule type" value="Genomic_DNA"/>
</dbReference>
<protein>
    <submittedName>
        <fullName evidence="5">Inosine-uridine nucleoside N-ribohydrolase</fullName>
    </submittedName>
</protein>
<evidence type="ECO:0000256" key="2">
    <source>
        <dbReference type="ARBA" id="ARBA00023295"/>
    </source>
</evidence>
<dbReference type="PANTHER" id="PTHR12304:SF4">
    <property type="entry name" value="URIDINE NUCLEOSIDASE"/>
    <property type="match status" value="1"/>
</dbReference>
<gene>
    <name evidence="5" type="ORF">SAMN04488068_2636</name>
</gene>
<dbReference type="GO" id="GO:0006152">
    <property type="term" value="P:purine nucleoside catabolic process"/>
    <property type="evidence" value="ECO:0007669"/>
    <property type="project" value="TreeGrafter"/>
</dbReference>
<proteinExistence type="predicted"/>
<dbReference type="AlphaFoldDB" id="A0A1M5QHZ1"/>
<dbReference type="Gene3D" id="3.90.245.10">
    <property type="entry name" value="Ribonucleoside hydrolase-like"/>
    <property type="match status" value="1"/>
</dbReference>
<name>A0A1M5QHZ1_9GAMM</name>
<accession>A0A1M5QHZ1</accession>
<dbReference type="Proteomes" id="UP000199758">
    <property type="component" value="Unassembled WGS sequence"/>
</dbReference>
<dbReference type="InterPro" id="IPR001910">
    <property type="entry name" value="Inosine/uridine_hydrolase_dom"/>
</dbReference>
<organism evidence="5 6">
    <name type="scientific">Hydrocarboniphaga daqingensis</name>
    <dbReference type="NCBI Taxonomy" id="490188"/>
    <lineage>
        <taxon>Bacteria</taxon>
        <taxon>Pseudomonadati</taxon>
        <taxon>Pseudomonadota</taxon>
        <taxon>Gammaproteobacteria</taxon>
        <taxon>Nevskiales</taxon>
        <taxon>Nevskiaceae</taxon>
        <taxon>Hydrocarboniphaga</taxon>
    </lineage>
</organism>